<evidence type="ECO:0000256" key="6">
    <source>
        <dbReference type="ARBA" id="ARBA00022763"/>
    </source>
</evidence>
<dbReference type="InterPro" id="IPR020476">
    <property type="entry name" value="Nudix_hydrolase"/>
</dbReference>
<dbReference type="Pfam" id="PF00293">
    <property type="entry name" value="NUDIX"/>
    <property type="match status" value="1"/>
</dbReference>
<dbReference type="EMBL" id="LBWG01000005">
    <property type="protein sequence ID" value="KKR04604.1"/>
    <property type="molecule type" value="Genomic_DNA"/>
</dbReference>
<name>A0A0G0MKT6_9BACT</name>
<dbReference type="InterPro" id="IPR000086">
    <property type="entry name" value="NUDIX_hydrolase_dom"/>
</dbReference>
<dbReference type="PANTHER" id="PTHR47707">
    <property type="entry name" value="8-OXO-DGTP DIPHOSPHATASE"/>
    <property type="match status" value="1"/>
</dbReference>
<dbReference type="InterPro" id="IPR047127">
    <property type="entry name" value="MutT-like"/>
</dbReference>
<reference evidence="14 15" key="1">
    <citation type="journal article" date="2015" name="Nature">
        <title>rRNA introns, odd ribosomes, and small enigmatic genomes across a large radiation of phyla.</title>
        <authorList>
            <person name="Brown C.T."/>
            <person name="Hug L.A."/>
            <person name="Thomas B.C."/>
            <person name="Sharon I."/>
            <person name="Castelle C.J."/>
            <person name="Singh A."/>
            <person name="Wilkins M.J."/>
            <person name="Williams K.H."/>
            <person name="Banfield J.F."/>
        </authorList>
    </citation>
    <scope>NUCLEOTIDE SEQUENCE [LARGE SCALE GENOMIC DNA]</scope>
</reference>
<proteinExistence type="inferred from homology"/>
<dbReference type="PANTHER" id="PTHR47707:SF1">
    <property type="entry name" value="NUDIX HYDROLASE FAMILY PROTEIN"/>
    <property type="match status" value="1"/>
</dbReference>
<dbReference type="GO" id="GO:0044716">
    <property type="term" value="F:8-oxo-GDP phosphatase activity"/>
    <property type="evidence" value="ECO:0007669"/>
    <property type="project" value="TreeGrafter"/>
</dbReference>
<evidence type="ECO:0000256" key="5">
    <source>
        <dbReference type="ARBA" id="ARBA00022723"/>
    </source>
</evidence>
<keyword evidence="9" id="KW-0234">DNA repair</keyword>
<evidence type="ECO:0000259" key="13">
    <source>
        <dbReference type="PROSITE" id="PS51462"/>
    </source>
</evidence>
<gene>
    <name evidence="14" type="ORF">UT30_C0005G0007</name>
</gene>
<evidence type="ECO:0000313" key="14">
    <source>
        <dbReference type="EMBL" id="KKR04604.1"/>
    </source>
</evidence>
<dbReference type="GO" id="GO:0046872">
    <property type="term" value="F:metal ion binding"/>
    <property type="evidence" value="ECO:0007669"/>
    <property type="project" value="UniProtKB-KW"/>
</dbReference>
<evidence type="ECO:0000313" key="15">
    <source>
        <dbReference type="Proteomes" id="UP000033935"/>
    </source>
</evidence>
<comment type="caution">
    <text evidence="14">The sequence shown here is derived from an EMBL/GenBank/DDBJ whole genome shotgun (WGS) entry which is preliminary data.</text>
</comment>
<evidence type="ECO:0000256" key="2">
    <source>
        <dbReference type="ARBA" id="ARBA00005582"/>
    </source>
</evidence>
<dbReference type="EC" id="3.6.1.55" evidence="11"/>
<dbReference type="PROSITE" id="PS51462">
    <property type="entry name" value="NUDIX"/>
    <property type="match status" value="1"/>
</dbReference>
<feature type="domain" description="Nudix hydrolase" evidence="13">
    <location>
        <begin position="4"/>
        <end position="140"/>
    </location>
</feature>
<dbReference type="InterPro" id="IPR015797">
    <property type="entry name" value="NUDIX_hydrolase-like_dom_sf"/>
</dbReference>
<dbReference type="GO" id="GO:0044715">
    <property type="term" value="F:8-oxo-dGDP phosphatase activity"/>
    <property type="evidence" value="ECO:0007669"/>
    <property type="project" value="TreeGrafter"/>
</dbReference>
<dbReference type="GO" id="GO:0035539">
    <property type="term" value="F:8-oxo-7,8-dihydrodeoxyguanosine triphosphate pyrophosphatase activity"/>
    <property type="evidence" value="ECO:0007669"/>
    <property type="project" value="UniProtKB-EC"/>
</dbReference>
<evidence type="ECO:0000256" key="4">
    <source>
        <dbReference type="ARBA" id="ARBA00022705"/>
    </source>
</evidence>
<evidence type="ECO:0000256" key="10">
    <source>
        <dbReference type="ARBA" id="ARBA00035861"/>
    </source>
</evidence>
<comment type="similarity">
    <text evidence="2 12">Belongs to the Nudix hydrolase family.</text>
</comment>
<comment type="cofactor">
    <cofactor evidence="1">
        <name>Mg(2+)</name>
        <dbReference type="ChEBI" id="CHEBI:18420"/>
    </cofactor>
</comment>
<evidence type="ECO:0000256" key="1">
    <source>
        <dbReference type="ARBA" id="ARBA00001946"/>
    </source>
</evidence>
<keyword evidence="8" id="KW-0460">Magnesium</keyword>
<dbReference type="GO" id="GO:0006281">
    <property type="term" value="P:DNA repair"/>
    <property type="evidence" value="ECO:0007669"/>
    <property type="project" value="UniProtKB-KW"/>
</dbReference>
<dbReference type="GO" id="GO:0006260">
    <property type="term" value="P:DNA replication"/>
    <property type="evidence" value="ECO:0007669"/>
    <property type="project" value="UniProtKB-KW"/>
</dbReference>
<keyword evidence="6" id="KW-0227">DNA damage</keyword>
<keyword evidence="5" id="KW-0479">Metal-binding</keyword>
<evidence type="ECO:0000256" key="7">
    <source>
        <dbReference type="ARBA" id="ARBA00022801"/>
    </source>
</evidence>
<evidence type="ECO:0000256" key="3">
    <source>
        <dbReference type="ARBA" id="ARBA00022457"/>
    </source>
</evidence>
<keyword evidence="7 12" id="KW-0378">Hydrolase</keyword>
<dbReference type="PRINTS" id="PR00502">
    <property type="entry name" value="NUDIXFAMILY"/>
</dbReference>
<evidence type="ECO:0000256" key="12">
    <source>
        <dbReference type="RuleBase" id="RU003476"/>
    </source>
</evidence>
<sequence>MKPIQEIEISVAICERNGKILLIQRKDIKNRQWDKQWEFPGGKIESLEKPLDTVIREVFEETGLSVISASFFLLHHHDWDLEQKILRVHIHCFHCMVGEGEVILETEKAYSSIWTPLAEALDYESLLANKDILNYFLACNAIEHGLNSMNEL</sequence>
<keyword evidence="3" id="KW-0515">Mutator protein</keyword>
<accession>A0A0G0MKT6</accession>
<dbReference type="PROSITE" id="PS00893">
    <property type="entry name" value="NUDIX_BOX"/>
    <property type="match status" value="1"/>
</dbReference>
<evidence type="ECO:0000256" key="8">
    <source>
        <dbReference type="ARBA" id="ARBA00022842"/>
    </source>
</evidence>
<dbReference type="GO" id="GO:0008413">
    <property type="term" value="F:8-oxo-7,8-dihydroguanosine triphosphate pyrophosphatase activity"/>
    <property type="evidence" value="ECO:0007669"/>
    <property type="project" value="TreeGrafter"/>
</dbReference>
<dbReference type="InterPro" id="IPR020084">
    <property type="entry name" value="NUDIX_hydrolase_CS"/>
</dbReference>
<dbReference type="AlphaFoldDB" id="A0A0G0MKT6"/>
<evidence type="ECO:0000256" key="11">
    <source>
        <dbReference type="ARBA" id="ARBA00038905"/>
    </source>
</evidence>
<keyword evidence="4" id="KW-0235">DNA replication</keyword>
<comment type="catalytic activity">
    <reaction evidence="10">
        <text>8-oxo-dGTP + H2O = 8-oxo-dGMP + diphosphate + H(+)</text>
        <dbReference type="Rhea" id="RHEA:31575"/>
        <dbReference type="ChEBI" id="CHEBI:15377"/>
        <dbReference type="ChEBI" id="CHEBI:15378"/>
        <dbReference type="ChEBI" id="CHEBI:33019"/>
        <dbReference type="ChEBI" id="CHEBI:63224"/>
        <dbReference type="ChEBI" id="CHEBI:77896"/>
        <dbReference type="EC" id="3.6.1.55"/>
    </reaction>
</comment>
<protein>
    <recommendedName>
        <fullName evidence="11">8-oxo-dGTP diphosphatase</fullName>
        <ecNumber evidence="11">3.6.1.55</ecNumber>
    </recommendedName>
</protein>
<dbReference type="SUPFAM" id="SSF55811">
    <property type="entry name" value="Nudix"/>
    <property type="match status" value="1"/>
</dbReference>
<evidence type="ECO:0000256" key="9">
    <source>
        <dbReference type="ARBA" id="ARBA00023204"/>
    </source>
</evidence>
<dbReference type="Gene3D" id="3.90.79.10">
    <property type="entry name" value="Nucleoside Triphosphate Pyrophosphohydrolase"/>
    <property type="match status" value="1"/>
</dbReference>
<organism evidence="14 15">
    <name type="scientific">Candidatus Uhrbacteria bacterium GW2011_GWF2_39_13</name>
    <dbReference type="NCBI Taxonomy" id="1618995"/>
    <lineage>
        <taxon>Bacteria</taxon>
        <taxon>Candidatus Uhriibacteriota</taxon>
    </lineage>
</organism>
<dbReference type="Proteomes" id="UP000033935">
    <property type="component" value="Unassembled WGS sequence"/>
</dbReference>